<dbReference type="InterPro" id="IPR020904">
    <property type="entry name" value="Sc_DH/Rdtase_CS"/>
</dbReference>
<evidence type="ECO:0000313" key="5">
    <source>
        <dbReference type="EMBL" id="CRG85345.1"/>
    </source>
</evidence>
<dbReference type="OrthoDB" id="37659at2759"/>
<organism evidence="5 6">
    <name type="scientific">Talaromyces islandicus</name>
    <name type="common">Penicillium islandicum</name>
    <dbReference type="NCBI Taxonomy" id="28573"/>
    <lineage>
        <taxon>Eukaryota</taxon>
        <taxon>Fungi</taxon>
        <taxon>Dikarya</taxon>
        <taxon>Ascomycota</taxon>
        <taxon>Pezizomycotina</taxon>
        <taxon>Eurotiomycetes</taxon>
        <taxon>Eurotiomycetidae</taxon>
        <taxon>Eurotiales</taxon>
        <taxon>Trichocomaceae</taxon>
        <taxon>Talaromyces</taxon>
        <taxon>Talaromyces sect. Islandici</taxon>
    </lineage>
</organism>
<comment type="similarity">
    <text evidence="1">Belongs to the short-chain dehydrogenases/reductases (SDR) family.</text>
</comment>
<keyword evidence="4" id="KW-0812">Transmembrane</keyword>
<keyword evidence="4" id="KW-0472">Membrane</keyword>
<dbReference type="PANTHER" id="PTHR43618:SF2">
    <property type="entry name" value="CHAIN DEHYDROGENASE, PUTATIVE (AFU_ORTHOLOGUE AFUA_6G06930)-RELATED"/>
    <property type="match status" value="1"/>
</dbReference>
<dbReference type="Proteomes" id="UP000054383">
    <property type="component" value="Unassembled WGS sequence"/>
</dbReference>
<evidence type="ECO:0000256" key="3">
    <source>
        <dbReference type="ARBA" id="ARBA00023002"/>
    </source>
</evidence>
<dbReference type="AlphaFoldDB" id="A0A0U1LQN6"/>
<dbReference type="InterPro" id="IPR002347">
    <property type="entry name" value="SDR_fam"/>
</dbReference>
<dbReference type="EMBL" id="CVMT01000002">
    <property type="protein sequence ID" value="CRG85345.1"/>
    <property type="molecule type" value="Genomic_DNA"/>
</dbReference>
<dbReference type="InterPro" id="IPR052178">
    <property type="entry name" value="Sec_Metab_Biosynth_SDR"/>
</dbReference>
<feature type="transmembrane region" description="Helical" evidence="4">
    <location>
        <begin position="12"/>
        <end position="35"/>
    </location>
</feature>
<dbReference type="CDD" id="cd05233">
    <property type="entry name" value="SDR_c"/>
    <property type="match status" value="1"/>
</dbReference>
<keyword evidence="2" id="KW-0521">NADP</keyword>
<evidence type="ECO:0000256" key="4">
    <source>
        <dbReference type="SAM" id="Phobius"/>
    </source>
</evidence>
<dbReference type="Gene3D" id="3.40.50.720">
    <property type="entry name" value="NAD(P)-binding Rossmann-like Domain"/>
    <property type="match status" value="1"/>
</dbReference>
<reference evidence="5 6" key="1">
    <citation type="submission" date="2015-04" db="EMBL/GenBank/DDBJ databases">
        <authorList>
            <person name="Syromyatnikov M.Y."/>
            <person name="Popov V.N."/>
        </authorList>
    </citation>
    <scope>NUCLEOTIDE SEQUENCE [LARGE SCALE GENOMIC DNA]</scope>
    <source>
        <strain evidence="5">WF-38-12</strain>
    </source>
</reference>
<dbReference type="SUPFAM" id="SSF51735">
    <property type="entry name" value="NAD(P)-binding Rossmann-fold domains"/>
    <property type="match status" value="1"/>
</dbReference>
<keyword evidence="3" id="KW-0560">Oxidoreductase</keyword>
<gene>
    <name evidence="5" type="primary">DHK2</name>
    <name evidence="5" type="ORF">PISL3812_02440</name>
</gene>
<dbReference type="GO" id="GO:0016740">
    <property type="term" value="F:transferase activity"/>
    <property type="evidence" value="ECO:0007669"/>
    <property type="project" value="UniProtKB-KW"/>
</dbReference>
<evidence type="ECO:0000313" key="6">
    <source>
        <dbReference type="Proteomes" id="UP000054383"/>
    </source>
</evidence>
<evidence type="ECO:0000256" key="2">
    <source>
        <dbReference type="ARBA" id="ARBA00022857"/>
    </source>
</evidence>
<accession>A0A0U1LQN6</accession>
<dbReference type="STRING" id="28573.A0A0U1LQN6"/>
<dbReference type="PROSITE" id="PS00061">
    <property type="entry name" value="ADH_SHORT"/>
    <property type="match status" value="1"/>
</dbReference>
<keyword evidence="5" id="KW-0808">Transferase</keyword>
<keyword evidence="4" id="KW-1133">Transmembrane helix</keyword>
<protein>
    <submittedName>
        <fullName evidence="5">UDP-N-acetylglucosamine transferase subunit alg14</fullName>
    </submittedName>
</protein>
<dbReference type="GO" id="GO:0016491">
    <property type="term" value="F:oxidoreductase activity"/>
    <property type="evidence" value="ECO:0007669"/>
    <property type="project" value="UniProtKB-KW"/>
</dbReference>
<dbReference type="InterPro" id="IPR036291">
    <property type="entry name" value="NAD(P)-bd_dom_sf"/>
</dbReference>
<dbReference type="Pfam" id="PF13561">
    <property type="entry name" value="adh_short_C2"/>
    <property type="match status" value="1"/>
</dbReference>
<dbReference type="OMA" id="WCAILAI"/>
<name>A0A0U1LQN6_TALIS</name>
<dbReference type="PANTHER" id="PTHR43618">
    <property type="entry name" value="7-ALPHA-HYDROXYSTEROID DEHYDROGENASE"/>
    <property type="match status" value="1"/>
</dbReference>
<sequence>MALFAGAGSLQLLFMVAAICAVLALALLIAIHYLLSTSQLSTVPKTRRKQGPAHLLVVLGSGGHTAEMLSMLRRMPLDPTTYTFRTYIVTSGDAFSASKAVEFESALENQYNVKARDHGNDNSGPVRVVGVESFDIVTVPRARRVHQSFLTAPLSTLQCFWACIQVLCGTHPDQRPNLHGTASPYPDLILTNGPATAVGLGAVVSEKFAAEGANVAISYASNADRAKQTAAKIESKYNVKTAIFQGDAGKKEDSIAVVRSAIEALGGLDVVVSNAGYTKMSKFDDLYALEDEDWDKCWAVNVKGHMYTFREALPTFNKNPEGGVFIITSSVAGLGSTGSSMAYAVAKSASIHLAKCLAKTQGPKARVHAVCPGLLLTEWADIFPQEVIDKHVGQTPLQKPADLEDTADLYISLAKNSSMTGQVMAVDSGFALR</sequence>
<proteinExistence type="inferred from homology"/>
<evidence type="ECO:0000256" key="1">
    <source>
        <dbReference type="ARBA" id="ARBA00006484"/>
    </source>
</evidence>
<keyword evidence="6" id="KW-1185">Reference proteome</keyword>
<dbReference type="PRINTS" id="PR00081">
    <property type="entry name" value="GDHRDH"/>
</dbReference>
<dbReference type="GO" id="GO:0006488">
    <property type="term" value="P:dolichol-linked oligosaccharide biosynthetic process"/>
    <property type="evidence" value="ECO:0007669"/>
    <property type="project" value="InterPro"/>
</dbReference>